<dbReference type="Pfam" id="PF12146">
    <property type="entry name" value="Hydrolase_4"/>
    <property type="match status" value="1"/>
</dbReference>
<dbReference type="PANTHER" id="PTHR39624">
    <property type="entry name" value="PROTEIN INVOLVED IN RIMO-MEDIATED BETA-METHYLTHIOLATION OF RIBOSOMAL PROTEIN S12 YCAO"/>
    <property type="match status" value="1"/>
</dbReference>
<gene>
    <name evidence="2" type="ORF">ACFOGJ_27105</name>
</gene>
<evidence type="ECO:0000313" key="3">
    <source>
        <dbReference type="Proteomes" id="UP001595528"/>
    </source>
</evidence>
<proteinExistence type="predicted"/>
<dbReference type="GO" id="GO:0016787">
    <property type="term" value="F:hydrolase activity"/>
    <property type="evidence" value="ECO:0007669"/>
    <property type="project" value="UniProtKB-KW"/>
</dbReference>
<dbReference type="Pfam" id="PF02566">
    <property type="entry name" value="OsmC"/>
    <property type="match status" value="1"/>
</dbReference>
<dbReference type="InterPro" id="IPR029058">
    <property type="entry name" value="AB_hydrolase_fold"/>
</dbReference>
<keyword evidence="2" id="KW-0378">Hydrolase</keyword>
<feature type="domain" description="Serine aminopeptidase S33" evidence="1">
    <location>
        <begin position="43"/>
        <end position="130"/>
    </location>
</feature>
<dbReference type="RefSeq" id="WP_379906413.1">
    <property type="nucleotide sequence ID" value="NZ_JBHRTR010000054.1"/>
</dbReference>
<dbReference type="SUPFAM" id="SSF53474">
    <property type="entry name" value="alpha/beta-Hydrolases"/>
    <property type="match status" value="1"/>
</dbReference>
<dbReference type="InterPro" id="IPR036102">
    <property type="entry name" value="OsmC/Ohrsf"/>
</dbReference>
<comment type="caution">
    <text evidence="2">The sequence shown here is derived from an EMBL/GenBank/DDBJ whole genome shotgun (WGS) entry which is preliminary data.</text>
</comment>
<organism evidence="2 3">
    <name type="scientific">Marinibaculum pumilum</name>
    <dbReference type="NCBI Taxonomy" id="1766165"/>
    <lineage>
        <taxon>Bacteria</taxon>
        <taxon>Pseudomonadati</taxon>
        <taxon>Pseudomonadota</taxon>
        <taxon>Alphaproteobacteria</taxon>
        <taxon>Rhodospirillales</taxon>
        <taxon>Rhodospirillaceae</taxon>
        <taxon>Marinibaculum</taxon>
    </lineage>
</organism>
<dbReference type="Gene3D" id="3.30.300.20">
    <property type="match status" value="1"/>
</dbReference>
<reference evidence="3" key="1">
    <citation type="journal article" date="2019" name="Int. J. Syst. Evol. Microbiol.">
        <title>The Global Catalogue of Microorganisms (GCM) 10K type strain sequencing project: providing services to taxonomists for standard genome sequencing and annotation.</title>
        <authorList>
            <consortium name="The Broad Institute Genomics Platform"/>
            <consortium name="The Broad Institute Genome Sequencing Center for Infectious Disease"/>
            <person name="Wu L."/>
            <person name="Ma J."/>
        </authorList>
    </citation>
    <scope>NUCLEOTIDE SEQUENCE [LARGE SCALE GENOMIC DNA]</scope>
    <source>
        <strain evidence="3">KCTC 42964</strain>
    </source>
</reference>
<evidence type="ECO:0000313" key="2">
    <source>
        <dbReference type="EMBL" id="MFC3230944.1"/>
    </source>
</evidence>
<dbReference type="Proteomes" id="UP001595528">
    <property type="component" value="Unassembled WGS sequence"/>
</dbReference>
<dbReference type="Gene3D" id="3.40.50.1820">
    <property type="entry name" value="alpha/beta hydrolase"/>
    <property type="match status" value="1"/>
</dbReference>
<sequence>MPRERFDFDNGRGQTLTGLLDVPRGQPAACALFAHCFTCGKDIRAAGRIAAALNRHGIAVLRFDFTGLGGSEGEFANTSFSSNIDDLVAAAEGLRARGMAPQILVGHSLGGAAVLAAASRIPEAKAVATIGAPSDPSHVTGLFRDRLDEIAADGEIEVELGQRRFRIRRSFVEDVAQQRLGELIGGLRRALLVMHAPLDGVVGIDNATQIFVAARHPKSFVSLDRADHLLSDPADADYAASVIAAWAARYVAQAPEEAAADAAPGLVRVRETGHGRFQQEVRVGPHRLLADEPERMGGDDTGPDPYGLLLASLGACTAMTLRMYADRKKLPLTGVSVDLRHEKVHGEDSGGSPDGRRSIDRISRVLHLEGELDPAQRARLQEIADMCPVHRTLHGTIEVDTSLA</sequence>
<evidence type="ECO:0000259" key="1">
    <source>
        <dbReference type="Pfam" id="PF12146"/>
    </source>
</evidence>
<keyword evidence="3" id="KW-1185">Reference proteome</keyword>
<dbReference type="InterPro" id="IPR022742">
    <property type="entry name" value="Hydrolase_4"/>
</dbReference>
<dbReference type="SUPFAM" id="SSF82784">
    <property type="entry name" value="OsmC-like"/>
    <property type="match status" value="1"/>
</dbReference>
<dbReference type="InterPro" id="IPR015946">
    <property type="entry name" value="KH_dom-like_a/b"/>
</dbReference>
<name>A0ABV7L8U0_9PROT</name>
<dbReference type="PANTHER" id="PTHR39624:SF2">
    <property type="entry name" value="OSMC-LIKE PROTEIN"/>
    <property type="match status" value="1"/>
</dbReference>
<dbReference type="InterPro" id="IPR003718">
    <property type="entry name" value="OsmC/Ohr_fam"/>
</dbReference>
<protein>
    <submittedName>
        <fullName evidence="2">Alpha/beta fold hydrolase</fullName>
    </submittedName>
</protein>
<dbReference type="EMBL" id="JBHRTR010000054">
    <property type="protein sequence ID" value="MFC3230944.1"/>
    <property type="molecule type" value="Genomic_DNA"/>
</dbReference>
<accession>A0ABV7L8U0</accession>